<dbReference type="Proteomes" id="UP000640485">
    <property type="component" value="Unassembled WGS sequence"/>
</dbReference>
<dbReference type="PANTHER" id="PTHR42834">
    <property type="entry name" value="ENDONUCLEASE/EXONUCLEASE/PHOSPHATASE FAMILY PROTEIN (AFU_ORTHOLOGUE AFUA_3G09210)"/>
    <property type="match status" value="1"/>
</dbReference>
<reference evidence="1" key="1">
    <citation type="submission" date="2021-01" db="EMBL/GenBank/DDBJ databases">
        <title>Paracoccus amoyensis sp. nov., isolated from the surface seawater along the coast of Xiamen Island, China.</title>
        <authorList>
            <person name="Lyu L."/>
        </authorList>
    </citation>
    <scope>NUCLEOTIDE SEQUENCE</scope>
    <source>
        <strain evidence="1">MJ17</strain>
    </source>
</reference>
<dbReference type="RefSeq" id="WP_200686410.1">
    <property type="nucleotide sequence ID" value="NZ_JAEPRQ010000003.1"/>
</dbReference>
<proteinExistence type="predicted"/>
<sequence>MANRIGSEFSAASDAATSEVALHETFDDATGFATSVPFFSDGSGDYFGIAGAASGDDFGEGATPSGLKSYGGTDGGYLTGHDLDGEGASLPVTAEWSGIDINGLSDLTFQGRFAEFFDAPGDIDADDYLRVEARIDGGAWQTVLAFVGADFTSGNFNGNFRQDTDLDGSGDGALLTGDLQDFTASITGSGSVLDLRFSASVEAGDEDFAVDDFRVLGNSGGETAPAVIARAGDGLAVAESGGTDSFTLELATEPAAPVQITVAAPDGQSEISLDGETFAASVTATLTGVDPVQVIVRAIDDDLAEASSHQGTLSFTVASDDPAYAGLTVGDLTVTIQDNDAAVSLISAIQGSGDASAMVGDEVTVEAVVTGIITGANGQQVGYYLQEEDADSDGDAATSEAIYVFSNQPVTVGDQLRVTGRVSEFGNLTQLENLQSVEVLATGQALPSVTQITLGMRDNFETFEGMRVQLLTGSEDPLTVVTNFNLDRFGEIEVAEGNLVQPTQIYDPQTQAELVAELAAANAAARFVIDDGSTAQNPDRVTMIDSGDGTPLEAGDPLTATGPTLRLGTELDGVTGIMDQRYGTYRIQVDKPLDVTEGSGERPSEVPDVGGDIQVASFNVLNYFTTLNDGSGGTGPNGDLDPRGATTAEDLARQTDKLVTALTQMGAEIVALQEIENNGFGPDSAIATLVDALNAAEGAGVWAYADPGTGFLGEDAITTGIIYRADQVSLKGTAVLEYAENSSAATQAIADQITAATGTEFADLQRNRPALAATFETANGAEVTVAANHLKSKGDSGLVSLLEAAENAGLDPALIDALRNDPNYDQGDGQAFWNGVRAEAAAELAEWLASNPTGADSTENQLVLGDLNSYAKEDPLQALADAGMVDLATEWLGEDAYSYVFDGQRGTLDYGMGSQGIRDNVTGVAEWHINADEPDLFSYSSQFNDPAFYNNDPFAVSDHDPLLIGLELDAPTTTIATRVDFLDPAILLNRVTYSEDGVKVDSDLVLLPVPRLKIDGSDITVSAEGKGINLLTLAGKGLGVYSLFGDSLFGSQATRLNQNETIRFAMDDRGRLGDALDAAFEFVNLGGKGAVQLGFYDDGKLVDQASLTITNGKIAYEADAAFDEVTVRTSGNLSFEIAAADFTRIEDDSFVFV</sequence>
<keyword evidence="1" id="KW-0378">Hydrolase</keyword>
<dbReference type="EMBL" id="JAEPRQ010000003">
    <property type="protein sequence ID" value="MBK4216503.1"/>
    <property type="molecule type" value="Genomic_DNA"/>
</dbReference>
<dbReference type="NCBIfam" id="NF033681">
    <property type="entry name" value="ExeM_NucH_DNase"/>
    <property type="match status" value="1"/>
</dbReference>
<keyword evidence="1" id="KW-0255">Endonuclease</keyword>
<dbReference type="CDD" id="cd04486">
    <property type="entry name" value="YhcR_OBF_like"/>
    <property type="match status" value="1"/>
</dbReference>
<keyword evidence="2" id="KW-1185">Reference proteome</keyword>
<evidence type="ECO:0000313" key="1">
    <source>
        <dbReference type="EMBL" id="MBK4216503.1"/>
    </source>
</evidence>
<dbReference type="InterPro" id="IPR047971">
    <property type="entry name" value="ExeM-like"/>
</dbReference>
<dbReference type="InterPro" id="IPR036691">
    <property type="entry name" value="Endo/exonu/phosph_ase_sf"/>
</dbReference>
<evidence type="ECO:0000313" key="2">
    <source>
        <dbReference type="Proteomes" id="UP000640485"/>
    </source>
</evidence>
<keyword evidence="1" id="KW-0540">Nuclease</keyword>
<protein>
    <submittedName>
        <fullName evidence="1">ExeM/NucH family extracellular endonuclease</fullName>
    </submittedName>
</protein>
<comment type="caution">
    <text evidence="1">The sequence shown here is derived from an EMBL/GenBank/DDBJ whole genome shotgun (WGS) entry which is preliminary data.</text>
</comment>
<dbReference type="AlphaFoldDB" id="A0A934SF33"/>
<organism evidence="1 2">
    <name type="scientific">Paracoccus caeni</name>
    <dbReference type="NCBI Taxonomy" id="657651"/>
    <lineage>
        <taxon>Bacteria</taxon>
        <taxon>Pseudomonadati</taxon>
        <taxon>Pseudomonadota</taxon>
        <taxon>Alphaproteobacteria</taxon>
        <taxon>Rhodobacterales</taxon>
        <taxon>Paracoccaceae</taxon>
        <taxon>Paracoccus</taxon>
    </lineage>
</organism>
<dbReference type="Gene3D" id="3.60.10.10">
    <property type="entry name" value="Endonuclease/exonuclease/phosphatase"/>
    <property type="match status" value="1"/>
</dbReference>
<dbReference type="SUPFAM" id="SSF56219">
    <property type="entry name" value="DNase I-like"/>
    <property type="match status" value="1"/>
</dbReference>
<gene>
    <name evidence="1" type="ORF">JJJ17_11250</name>
</gene>
<accession>A0A934SF33</accession>
<dbReference type="GO" id="GO:0004519">
    <property type="term" value="F:endonuclease activity"/>
    <property type="evidence" value="ECO:0007669"/>
    <property type="project" value="UniProtKB-KW"/>
</dbReference>
<dbReference type="PANTHER" id="PTHR42834:SF1">
    <property type="entry name" value="ENDONUCLEASE_EXONUCLEASE_PHOSPHATASE FAMILY PROTEIN (AFU_ORTHOLOGUE AFUA_3G09210)"/>
    <property type="match status" value="1"/>
</dbReference>
<name>A0A934SF33_9RHOB</name>